<keyword evidence="2" id="KW-1185">Reference proteome</keyword>
<name>A0A9Q3BCG2_9BASI</name>
<protein>
    <submittedName>
        <fullName evidence="1">Uncharacterized protein</fullName>
    </submittedName>
</protein>
<sequence length="180" mass="20401">MDTVHNDVMGTITPEFVSGFRFLPTIIDQAICFKIIRFLKITKNLTLNEKVFHSVSGEGKLLYWNDEEELNNNQHCDLPFEAHADIPMEDNSSINLNYPQEIENKDPTYSYIPGVESADETIIDHKGLSIDSPINDLDNSTEPFNHQHSSISNRPARLKVIGPRYPTLITSNVDPVHILP</sequence>
<organism evidence="1 2">
    <name type="scientific">Austropuccinia psidii MF-1</name>
    <dbReference type="NCBI Taxonomy" id="1389203"/>
    <lineage>
        <taxon>Eukaryota</taxon>
        <taxon>Fungi</taxon>
        <taxon>Dikarya</taxon>
        <taxon>Basidiomycota</taxon>
        <taxon>Pucciniomycotina</taxon>
        <taxon>Pucciniomycetes</taxon>
        <taxon>Pucciniales</taxon>
        <taxon>Sphaerophragmiaceae</taxon>
        <taxon>Austropuccinia</taxon>
    </lineage>
</organism>
<reference evidence="1" key="1">
    <citation type="submission" date="2021-03" db="EMBL/GenBank/DDBJ databases">
        <title>Draft genome sequence of rust myrtle Austropuccinia psidii MF-1, a brazilian biotype.</title>
        <authorList>
            <person name="Quecine M.C."/>
            <person name="Pachon D.M.R."/>
            <person name="Bonatelli M.L."/>
            <person name="Correr F.H."/>
            <person name="Franceschini L.M."/>
            <person name="Leite T.F."/>
            <person name="Margarido G.R.A."/>
            <person name="Almeida C.A."/>
            <person name="Ferrarezi J.A."/>
            <person name="Labate C.A."/>
        </authorList>
    </citation>
    <scope>NUCLEOTIDE SEQUENCE</scope>
    <source>
        <strain evidence="1">MF-1</strain>
    </source>
</reference>
<gene>
    <name evidence="1" type="ORF">O181_002135</name>
</gene>
<dbReference type="EMBL" id="AVOT02000346">
    <property type="protein sequence ID" value="MBW0462420.1"/>
    <property type="molecule type" value="Genomic_DNA"/>
</dbReference>
<dbReference type="AlphaFoldDB" id="A0A9Q3BCG2"/>
<evidence type="ECO:0000313" key="1">
    <source>
        <dbReference type="EMBL" id="MBW0462420.1"/>
    </source>
</evidence>
<comment type="caution">
    <text evidence="1">The sequence shown here is derived from an EMBL/GenBank/DDBJ whole genome shotgun (WGS) entry which is preliminary data.</text>
</comment>
<proteinExistence type="predicted"/>
<accession>A0A9Q3BCG2</accession>
<evidence type="ECO:0000313" key="2">
    <source>
        <dbReference type="Proteomes" id="UP000765509"/>
    </source>
</evidence>
<dbReference type="Proteomes" id="UP000765509">
    <property type="component" value="Unassembled WGS sequence"/>
</dbReference>